<dbReference type="AlphaFoldDB" id="A0A9P6B4K1"/>
<dbReference type="SUPFAM" id="SSF55681">
    <property type="entry name" value="Class II aaRS and biotin synthetases"/>
    <property type="match status" value="1"/>
</dbReference>
<evidence type="ECO:0000313" key="13">
    <source>
        <dbReference type="Proteomes" id="UP000886523"/>
    </source>
</evidence>
<dbReference type="CDD" id="cd04322">
    <property type="entry name" value="LysRS_N"/>
    <property type="match status" value="1"/>
</dbReference>
<dbReference type="InterPro" id="IPR012340">
    <property type="entry name" value="NA-bd_OB-fold"/>
</dbReference>
<dbReference type="GO" id="GO:0004824">
    <property type="term" value="F:lysine-tRNA ligase activity"/>
    <property type="evidence" value="ECO:0007669"/>
    <property type="project" value="UniProtKB-EC"/>
</dbReference>
<feature type="compositionally biased region" description="Low complexity" evidence="10">
    <location>
        <begin position="23"/>
        <end position="32"/>
    </location>
</feature>
<dbReference type="Pfam" id="PF00152">
    <property type="entry name" value="tRNA-synt_2"/>
    <property type="match status" value="2"/>
</dbReference>
<evidence type="ECO:0000256" key="1">
    <source>
        <dbReference type="ARBA" id="ARBA00008226"/>
    </source>
</evidence>
<organism evidence="12 13">
    <name type="scientific">Hydnum rufescens UP504</name>
    <dbReference type="NCBI Taxonomy" id="1448309"/>
    <lineage>
        <taxon>Eukaryota</taxon>
        <taxon>Fungi</taxon>
        <taxon>Dikarya</taxon>
        <taxon>Basidiomycota</taxon>
        <taxon>Agaricomycotina</taxon>
        <taxon>Agaricomycetes</taxon>
        <taxon>Cantharellales</taxon>
        <taxon>Hydnaceae</taxon>
        <taxon>Hydnum</taxon>
    </lineage>
</organism>
<dbReference type="InterPro" id="IPR004364">
    <property type="entry name" value="Aa-tRNA-synt_II"/>
</dbReference>
<dbReference type="GO" id="GO:0005829">
    <property type="term" value="C:cytosol"/>
    <property type="evidence" value="ECO:0007669"/>
    <property type="project" value="TreeGrafter"/>
</dbReference>
<dbReference type="OrthoDB" id="21243at2759"/>
<dbReference type="SUPFAM" id="SSF50249">
    <property type="entry name" value="Nucleic acid-binding proteins"/>
    <property type="match status" value="1"/>
</dbReference>
<protein>
    <recommendedName>
        <fullName evidence="2">lysine--tRNA ligase</fullName>
        <ecNumber evidence="2">6.1.1.6</ecNumber>
    </recommendedName>
    <alternativeName>
        <fullName evidence="8">Lysyl-tRNA synthetase</fullName>
    </alternativeName>
</protein>
<accession>A0A9P6B4K1</accession>
<keyword evidence="6" id="KW-0648">Protein biosynthesis</keyword>
<evidence type="ECO:0000256" key="7">
    <source>
        <dbReference type="ARBA" id="ARBA00023146"/>
    </source>
</evidence>
<dbReference type="Gene3D" id="2.40.50.140">
    <property type="entry name" value="Nucleic acid-binding proteins"/>
    <property type="match status" value="1"/>
</dbReference>
<dbReference type="GO" id="GO:0006430">
    <property type="term" value="P:lysyl-tRNA aminoacylation"/>
    <property type="evidence" value="ECO:0007669"/>
    <property type="project" value="InterPro"/>
</dbReference>
<dbReference type="InterPro" id="IPR044136">
    <property type="entry name" value="Lys-tRNA-ligase_II_N"/>
</dbReference>
<evidence type="ECO:0000256" key="9">
    <source>
        <dbReference type="ARBA" id="ARBA00048573"/>
    </source>
</evidence>
<evidence type="ECO:0000256" key="10">
    <source>
        <dbReference type="SAM" id="MobiDB-lite"/>
    </source>
</evidence>
<feature type="compositionally biased region" description="Basic and acidic residues" evidence="10">
    <location>
        <begin position="1"/>
        <end position="22"/>
    </location>
</feature>
<evidence type="ECO:0000256" key="3">
    <source>
        <dbReference type="ARBA" id="ARBA00022598"/>
    </source>
</evidence>
<evidence type="ECO:0000256" key="5">
    <source>
        <dbReference type="ARBA" id="ARBA00022840"/>
    </source>
</evidence>
<gene>
    <name evidence="12" type="ORF">BS47DRAFT_1341137</name>
</gene>
<comment type="catalytic activity">
    <reaction evidence="9">
        <text>tRNA(Lys) + L-lysine + ATP = L-lysyl-tRNA(Lys) + AMP + diphosphate</text>
        <dbReference type="Rhea" id="RHEA:20792"/>
        <dbReference type="Rhea" id="RHEA-COMP:9696"/>
        <dbReference type="Rhea" id="RHEA-COMP:9697"/>
        <dbReference type="ChEBI" id="CHEBI:30616"/>
        <dbReference type="ChEBI" id="CHEBI:32551"/>
        <dbReference type="ChEBI" id="CHEBI:33019"/>
        <dbReference type="ChEBI" id="CHEBI:78442"/>
        <dbReference type="ChEBI" id="CHEBI:78529"/>
        <dbReference type="ChEBI" id="CHEBI:456215"/>
        <dbReference type="EC" id="6.1.1.6"/>
    </reaction>
</comment>
<comment type="similarity">
    <text evidence="1">Belongs to the class-II aminoacyl-tRNA synthetase family.</text>
</comment>
<keyword evidence="3" id="KW-0436">Ligase</keyword>
<dbReference type="EMBL" id="MU128942">
    <property type="protein sequence ID" value="KAF9516196.1"/>
    <property type="molecule type" value="Genomic_DNA"/>
</dbReference>
<dbReference type="Pfam" id="PF01336">
    <property type="entry name" value="tRNA_anti-codon"/>
    <property type="match status" value="1"/>
</dbReference>
<dbReference type="InterPro" id="IPR045864">
    <property type="entry name" value="aa-tRNA-synth_II/BPL/LPL"/>
</dbReference>
<dbReference type="PIRSF" id="PIRSF039101">
    <property type="entry name" value="LysRS2"/>
    <property type="match status" value="1"/>
</dbReference>
<sequence>MISKSELKRRTKEREKQAKKDAAAPPQAAATPKKADTVTEPNEEELSPSQYFELRSRQIQKLRQTLNPNPYPHKFNVTKSISQYIREYGGKNANGEDIVPNGTRLTDVVNLAGRVHNIRAQGQKLRFYDLHGEGQKVQIMAQAQDMVESDAFVELHNIFRRGDIVGVKGVPSRTKKGELSISPSEMTLLAPNLHQLPTGHYGLKNQEERYRKRYLDLILNNNTRNIFVTRSRVVNYIRKFFDNLGFLEVETPMMSSAAGGATAKPFITHHNDLKLDLFLRIAPELYLKRAGGRRPRSSVRDRHRLNAQPRIHIVRVLYGVRGYVRSYGSHRKPGDRVSRISDRRDYSLWTLDFKRPWKRYDMITTLEEKLNVKFPPGDKLDTPEANAFLRDLCQKNKVDCSEPRTTARLIDKLVGEYIEPLCVNPSFIVGHPHLMSPLAKWHRSRPGLCERFEGFLCQKEICNAYTELNDPFEQRARFEEQMRQKDAGDDEAQGIDETFVNALEHGLPPTGGWGLGIDRLVMFLTNSTNIKEVLLFPAMKPLDSGAPAPAASALEQ</sequence>
<dbReference type="EC" id="6.1.1.6" evidence="2"/>
<proteinExistence type="inferred from homology"/>
<evidence type="ECO:0000313" key="12">
    <source>
        <dbReference type="EMBL" id="KAF9516196.1"/>
    </source>
</evidence>
<evidence type="ECO:0000256" key="2">
    <source>
        <dbReference type="ARBA" id="ARBA00013166"/>
    </source>
</evidence>
<dbReference type="GO" id="GO:0000049">
    <property type="term" value="F:tRNA binding"/>
    <property type="evidence" value="ECO:0007669"/>
    <property type="project" value="TreeGrafter"/>
</dbReference>
<dbReference type="PANTHER" id="PTHR42918">
    <property type="entry name" value="LYSYL-TRNA SYNTHETASE"/>
    <property type="match status" value="1"/>
</dbReference>
<keyword evidence="7" id="KW-0030">Aminoacyl-tRNA synthetase</keyword>
<dbReference type="InterPro" id="IPR004365">
    <property type="entry name" value="NA-bd_OB_tRNA"/>
</dbReference>
<evidence type="ECO:0000256" key="4">
    <source>
        <dbReference type="ARBA" id="ARBA00022741"/>
    </source>
</evidence>
<keyword evidence="13" id="KW-1185">Reference proteome</keyword>
<comment type="caution">
    <text evidence="12">The sequence shown here is derived from an EMBL/GenBank/DDBJ whole genome shotgun (WGS) entry which is preliminary data.</text>
</comment>
<dbReference type="Proteomes" id="UP000886523">
    <property type="component" value="Unassembled WGS sequence"/>
</dbReference>
<evidence type="ECO:0000259" key="11">
    <source>
        <dbReference type="PROSITE" id="PS50862"/>
    </source>
</evidence>
<evidence type="ECO:0000256" key="8">
    <source>
        <dbReference type="ARBA" id="ARBA00030563"/>
    </source>
</evidence>
<name>A0A9P6B4K1_9AGAM</name>
<keyword evidence="5" id="KW-0067">ATP-binding</keyword>
<evidence type="ECO:0000256" key="6">
    <source>
        <dbReference type="ARBA" id="ARBA00022917"/>
    </source>
</evidence>
<dbReference type="PROSITE" id="PS50862">
    <property type="entry name" value="AA_TRNA_LIGASE_II"/>
    <property type="match status" value="1"/>
</dbReference>
<dbReference type="Gene3D" id="3.30.930.10">
    <property type="entry name" value="Bira Bifunctional Protein, Domain 2"/>
    <property type="match status" value="2"/>
</dbReference>
<reference evidence="12" key="1">
    <citation type="journal article" date="2020" name="Nat. Commun.">
        <title>Large-scale genome sequencing of mycorrhizal fungi provides insights into the early evolution of symbiotic traits.</title>
        <authorList>
            <person name="Miyauchi S."/>
            <person name="Kiss E."/>
            <person name="Kuo A."/>
            <person name="Drula E."/>
            <person name="Kohler A."/>
            <person name="Sanchez-Garcia M."/>
            <person name="Morin E."/>
            <person name="Andreopoulos B."/>
            <person name="Barry K.W."/>
            <person name="Bonito G."/>
            <person name="Buee M."/>
            <person name="Carver A."/>
            <person name="Chen C."/>
            <person name="Cichocki N."/>
            <person name="Clum A."/>
            <person name="Culley D."/>
            <person name="Crous P.W."/>
            <person name="Fauchery L."/>
            <person name="Girlanda M."/>
            <person name="Hayes R.D."/>
            <person name="Keri Z."/>
            <person name="LaButti K."/>
            <person name="Lipzen A."/>
            <person name="Lombard V."/>
            <person name="Magnuson J."/>
            <person name="Maillard F."/>
            <person name="Murat C."/>
            <person name="Nolan M."/>
            <person name="Ohm R.A."/>
            <person name="Pangilinan J."/>
            <person name="Pereira M.F."/>
            <person name="Perotto S."/>
            <person name="Peter M."/>
            <person name="Pfister S."/>
            <person name="Riley R."/>
            <person name="Sitrit Y."/>
            <person name="Stielow J.B."/>
            <person name="Szollosi G."/>
            <person name="Zifcakova L."/>
            <person name="Stursova M."/>
            <person name="Spatafora J.W."/>
            <person name="Tedersoo L."/>
            <person name="Vaario L.M."/>
            <person name="Yamada A."/>
            <person name="Yan M."/>
            <person name="Wang P."/>
            <person name="Xu J."/>
            <person name="Bruns T."/>
            <person name="Baldrian P."/>
            <person name="Vilgalys R."/>
            <person name="Dunand C."/>
            <person name="Henrissat B."/>
            <person name="Grigoriev I.V."/>
            <person name="Hibbett D."/>
            <person name="Nagy L.G."/>
            <person name="Martin F.M."/>
        </authorList>
    </citation>
    <scope>NUCLEOTIDE SEQUENCE</scope>
    <source>
        <strain evidence="12">UP504</strain>
    </source>
</reference>
<dbReference type="InterPro" id="IPR034762">
    <property type="entry name" value="Lys-tRNA-ligase_II_bac/euk"/>
</dbReference>
<feature type="domain" description="Aminoacyl-transfer RNA synthetases class-II family profile" evidence="11">
    <location>
        <begin position="227"/>
        <end position="541"/>
    </location>
</feature>
<dbReference type="PRINTS" id="PR00982">
    <property type="entry name" value="TRNASYNTHLYS"/>
</dbReference>
<keyword evidence="4" id="KW-0547">Nucleotide-binding</keyword>
<dbReference type="InterPro" id="IPR006195">
    <property type="entry name" value="aa-tRNA-synth_II"/>
</dbReference>
<dbReference type="GO" id="GO:0005524">
    <property type="term" value="F:ATP binding"/>
    <property type="evidence" value="ECO:0007669"/>
    <property type="project" value="UniProtKB-KW"/>
</dbReference>
<dbReference type="InterPro" id="IPR018149">
    <property type="entry name" value="Lys-tRNA-synth_II_C"/>
</dbReference>
<feature type="region of interest" description="Disordered" evidence="10">
    <location>
        <begin position="1"/>
        <end position="50"/>
    </location>
</feature>
<dbReference type="FunFam" id="2.40.50.140:FF:000050">
    <property type="entry name" value="Lysine--tRNA ligase"/>
    <property type="match status" value="1"/>
</dbReference>
<dbReference type="PANTHER" id="PTHR42918:SF9">
    <property type="entry name" value="LYSINE--TRNA LIGASE"/>
    <property type="match status" value="1"/>
</dbReference>